<dbReference type="InterPro" id="IPR059112">
    <property type="entry name" value="CysZ/EI24"/>
</dbReference>
<keyword evidence="3" id="KW-1003">Cell membrane</keyword>
<evidence type="ECO:0000256" key="11">
    <source>
        <dbReference type="SAM" id="Phobius"/>
    </source>
</evidence>
<keyword evidence="9 11" id="KW-0472">Membrane</keyword>
<organism evidence="12 13">
    <name type="scientific">Rathayibacter iranicus</name>
    <dbReference type="NCBI Taxonomy" id="59737"/>
    <lineage>
        <taxon>Bacteria</taxon>
        <taxon>Bacillati</taxon>
        <taxon>Actinomycetota</taxon>
        <taxon>Actinomycetes</taxon>
        <taxon>Micrococcales</taxon>
        <taxon>Microbacteriaceae</taxon>
        <taxon>Rathayibacter</taxon>
    </lineage>
</organism>
<dbReference type="Pfam" id="PF07264">
    <property type="entry name" value="EI24"/>
    <property type="match status" value="1"/>
</dbReference>
<evidence type="ECO:0000313" key="12">
    <source>
        <dbReference type="EMBL" id="AZZ57100.1"/>
    </source>
</evidence>
<evidence type="ECO:0000313" key="13">
    <source>
        <dbReference type="Proteomes" id="UP000283946"/>
    </source>
</evidence>
<dbReference type="PANTHER" id="PTHR37468">
    <property type="entry name" value="SULFATE TRANSPORTER CYSZ"/>
    <property type="match status" value="1"/>
</dbReference>
<dbReference type="GO" id="GO:0009675">
    <property type="term" value="F:high-affinity sulfate:proton symporter activity"/>
    <property type="evidence" value="ECO:0007669"/>
    <property type="project" value="TreeGrafter"/>
</dbReference>
<evidence type="ECO:0000256" key="2">
    <source>
        <dbReference type="ARBA" id="ARBA00022448"/>
    </source>
</evidence>
<dbReference type="InterPro" id="IPR050480">
    <property type="entry name" value="CysZ-like"/>
</dbReference>
<evidence type="ECO:0000256" key="7">
    <source>
        <dbReference type="ARBA" id="ARBA00022989"/>
    </source>
</evidence>
<sequence>MRGAKRAETQGQHGPGPCEDQGMTVLRDLGLGARLFLRGFRTWGRSPRAMLLGAIPPLIVGLVFVGVLVFVLTRVQDVVTALTPFADGWEQGWATTTRLLLAVAAVGAIVALGVVLFAAVTLLVGDPFYERIWRRVEDGLGGVPDEHETGFWRGLGRGLRDCAVLVATSIGVGAILVLLGLVPVIGSIIGLIAGALVGGRALALELTGFAGDARGLSLAQRRQLLAEHRAVSLGFGVAVYLAFLIPGGAVVAMPAATAGATLLLRTLRGEPIDAVCVTA</sequence>
<feature type="transmembrane region" description="Helical" evidence="11">
    <location>
        <begin position="162"/>
        <end position="182"/>
    </location>
</feature>
<keyword evidence="7 11" id="KW-1133">Transmembrane helix</keyword>
<proteinExistence type="predicted"/>
<evidence type="ECO:0000256" key="9">
    <source>
        <dbReference type="ARBA" id="ARBA00023136"/>
    </source>
</evidence>
<evidence type="ECO:0000256" key="5">
    <source>
        <dbReference type="ARBA" id="ARBA00022605"/>
    </source>
</evidence>
<reference evidence="12 13" key="1">
    <citation type="submission" date="2018-03" db="EMBL/GenBank/DDBJ databases">
        <title>Bacteriophage NCPPB3778 and a type I-E CRISPR drive the evolution of the US Biological Select Agent, Rathayibacter toxicus.</title>
        <authorList>
            <person name="Davis E.W.II."/>
            <person name="Tabima J.F."/>
            <person name="Weisberg A.J."/>
            <person name="Dantas Lopes L."/>
            <person name="Wiseman M.S."/>
            <person name="Wiseman M.S."/>
            <person name="Pupko T."/>
            <person name="Belcher M.S."/>
            <person name="Sechler A.J."/>
            <person name="Tancos M.A."/>
            <person name="Schroeder B.K."/>
            <person name="Murray T.D."/>
            <person name="Luster D.G."/>
            <person name="Schneider W.L."/>
            <person name="Rogers E."/>
            <person name="Andreote F.D."/>
            <person name="Grunwald N.J."/>
            <person name="Putnam M.L."/>
            <person name="Chang J.H."/>
        </authorList>
    </citation>
    <scope>NUCLEOTIDE SEQUENCE [LARGE SCALE GENOMIC DNA]</scope>
    <source>
        <strain evidence="12 13">NCCPB 2253</strain>
    </source>
</reference>
<name>A0AAD1AGZ7_9MICO</name>
<gene>
    <name evidence="12" type="ORF">C7V51_15395</name>
</gene>
<comment type="subcellular location">
    <subcellularLocation>
        <location evidence="1">Membrane</location>
        <topology evidence="1">Multi-pass membrane protein</topology>
    </subcellularLocation>
</comment>
<keyword evidence="5" id="KW-0028">Amino-acid biosynthesis</keyword>
<protein>
    <recommendedName>
        <fullName evidence="14">CysZ protein</fullName>
    </recommendedName>
</protein>
<dbReference type="PANTHER" id="PTHR37468:SF1">
    <property type="entry name" value="SULFATE TRANSPORTER CYSZ"/>
    <property type="match status" value="1"/>
</dbReference>
<dbReference type="AlphaFoldDB" id="A0AAD1AGZ7"/>
<evidence type="ECO:0000256" key="4">
    <source>
        <dbReference type="ARBA" id="ARBA00022519"/>
    </source>
</evidence>
<evidence type="ECO:0000256" key="8">
    <source>
        <dbReference type="ARBA" id="ARBA00023032"/>
    </source>
</evidence>
<evidence type="ECO:0000256" key="10">
    <source>
        <dbReference type="SAM" id="MobiDB-lite"/>
    </source>
</evidence>
<feature type="transmembrane region" description="Helical" evidence="11">
    <location>
        <begin position="99"/>
        <end position="125"/>
    </location>
</feature>
<dbReference type="GO" id="GO:0019344">
    <property type="term" value="P:cysteine biosynthetic process"/>
    <property type="evidence" value="ECO:0007669"/>
    <property type="project" value="TreeGrafter"/>
</dbReference>
<feature type="transmembrane region" description="Helical" evidence="11">
    <location>
        <begin position="49"/>
        <end position="72"/>
    </location>
</feature>
<keyword evidence="2" id="KW-0813">Transport</keyword>
<evidence type="ECO:0000256" key="6">
    <source>
        <dbReference type="ARBA" id="ARBA00022692"/>
    </source>
</evidence>
<dbReference type="Proteomes" id="UP000283946">
    <property type="component" value="Chromosome"/>
</dbReference>
<dbReference type="GO" id="GO:0000103">
    <property type="term" value="P:sulfate assimilation"/>
    <property type="evidence" value="ECO:0007669"/>
    <property type="project" value="TreeGrafter"/>
</dbReference>
<feature type="region of interest" description="Disordered" evidence="10">
    <location>
        <begin position="1"/>
        <end position="21"/>
    </location>
</feature>
<feature type="transmembrane region" description="Helical" evidence="11">
    <location>
        <begin position="230"/>
        <end position="256"/>
    </location>
</feature>
<dbReference type="GO" id="GO:0005886">
    <property type="term" value="C:plasma membrane"/>
    <property type="evidence" value="ECO:0007669"/>
    <property type="project" value="TreeGrafter"/>
</dbReference>
<accession>A0AAD1AGZ7</accession>
<evidence type="ECO:0008006" key="14">
    <source>
        <dbReference type="Google" id="ProtNLM"/>
    </source>
</evidence>
<evidence type="ECO:0000256" key="1">
    <source>
        <dbReference type="ARBA" id="ARBA00004141"/>
    </source>
</evidence>
<keyword evidence="4" id="KW-0997">Cell inner membrane</keyword>
<feature type="transmembrane region" description="Helical" evidence="11">
    <location>
        <begin position="188"/>
        <end position="209"/>
    </location>
</feature>
<dbReference type="KEGG" id="ria:C7V51_15395"/>
<evidence type="ECO:0000256" key="3">
    <source>
        <dbReference type="ARBA" id="ARBA00022475"/>
    </source>
</evidence>
<keyword evidence="6 11" id="KW-0812">Transmembrane</keyword>
<dbReference type="EMBL" id="CP028130">
    <property type="protein sequence ID" value="AZZ57100.1"/>
    <property type="molecule type" value="Genomic_DNA"/>
</dbReference>
<keyword evidence="8" id="KW-0764">Sulfate transport</keyword>